<gene>
    <name evidence="3" type="ORF">SAMN05216258_106115</name>
</gene>
<dbReference type="InterPro" id="IPR006076">
    <property type="entry name" value="FAD-dep_OxRdtase"/>
</dbReference>
<dbReference type="Proteomes" id="UP000199377">
    <property type="component" value="Unassembled WGS sequence"/>
</dbReference>
<organism evidence="3 4">
    <name type="scientific">Albimonas pacifica</name>
    <dbReference type="NCBI Taxonomy" id="1114924"/>
    <lineage>
        <taxon>Bacteria</taxon>
        <taxon>Pseudomonadati</taxon>
        <taxon>Pseudomonadota</taxon>
        <taxon>Alphaproteobacteria</taxon>
        <taxon>Rhodobacterales</taxon>
        <taxon>Paracoccaceae</taxon>
        <taxon>Albimonas</taxon>
    </lineage>
</organism>
<dbReference type="GO" id="GO:0005737">
    <property type="term" value="C:cytoplasm"/>
    <property type="evidence" value="ECO:0007669"/>
    <property type="project" value="TreeGrafter"/>
</dbReference>
<reference evidence="3 4" key="1">
    <citation type="submission" date="2016-10" db="EMBL/GenBank/DDBJ databases">
        <authorList>
            <person name="de Groot N.N."/>
        </authorList>
    </citation>
    <scope>NUCLEOTIDE SEQUENCE [LARGE SCALE GENOMIC DNA]</scope>
    <source>
        <strain evidence="3 4">CGMCC 1.11030</strain>
    </source>
</reference>
<dbReference type="Pfam" id="PF01266">
    <property type="entry name" value="DAO"/>
    <property type="match status" value="1"/>
</dbReference>
<keyword evidence="4" id="KW-1185">Reference proteome</keyword>
<name>A0A1I3HQ18_9RHOB</name>
<sequence length="353" mass="35077">MSGPRTIVVGAGVIGAACAWALARAGAQVTLVEAAAAPGQGCSAASFGWLNLSVSGPGDDLELRARALAAARAAPGFADRRGALVWEQAPEATEALFARLRPHDPAARMVAAAEAAALAPELRAPPALAVFAPDEGAVEPTETAALLLAAARASGALGLLQAPVQSLLERSGRVAGVVLGGPDPRQLEADHVVLAAGAASARLLAPLAPEAAAGLGLSPSVLVRVPGGRALSRILCGPELEARATPCGDGVAPGAAIVTAEDPPADAADPAALRAFAERRAEALRDLLHTPFAPRAGAPARALLAQRPMPATRPFAPLDAGVAGLTLACAHPGVIFAPFLAARVAARVAGRAA</sequence>
<dbReference type="RefSeq" id="WP_092860476.1">
    <property type="nucleotide sequence ID" value="NZ_FOQH01000006.1"/>
</dbReference>
<dbReference type="PANTHER" id="PTHR13847">
    <property type="entry name" value="SARCOSINE DEHYDROGENASE-RELATED"/>
    <property type="match status" value="1"/>
</dbReference>
<dbReference type="PROSITE" id="PS51257">
    <property type="entry name" value="PROKAR_LIPOPROTEIN"/>
    <property type="match status" value="1"/>
</dbReference>
<dbReference type="SUPFAM" id="SSF51905">
    <property type="entry name" value="FAD/NAD(P)-binding domain"/>
    <property type="match status" value="1"/>
</dbReference>
<feature type="domain" description="FAD dependent oxidoreductase" evidence="2">
    <location>
        <begin position="6"/>
        <end position="346"/>
    </location>
</feature>
<evidence type="ECO:0000313" key="4">
    <source>
        <dbReference type="Proteomes" id="UP000199377"/>
    </source>
</evidence>
<dbReference type="EMBL" id="FOQH01000006">
    <property type="protein sequence ID" value="SFI37834.1"/>
    <property type="molecule type" value="Genomic_DNA"/>
</dbReference>
<keyword evidence="1" id="KW-0560">Oxidoreductase</keyword>
<dbReference type="AlphaFoldDB" id="A0A1I3HQ18"/>
<protein>
    <submittedName>
        <fullName evidence="3">Glycine/D-amino acid oxidase</fullName>
    </submittedName>
</protein>
<dbReference type="GO" id="GO:0016491">
    <property type="term" value="F:oxidoreductase activity"/>
    <property type="evidence" value="ECO:0007669"/>
    <property type="project" value="UniProtKB-KW"/>
</dbReference>
<dbReference type="Gene3D" id="3.50.50.60">
    <property type="entry name" value="FAD/NAD(P)-binding domain"/>
    <property type="match status" value="1"/>
</dbReference>
<dbReference type="STRING" id="1114924.SAMN05216258_106115"/>
<accession>A0A1I3HQ18</accession>
<dbReference type="InterPro" id="IPR036188">
    <property type="entry name" value="FAD/NAD-bd_sf"/>
</dbReference>
<evidence type="ECO:0000256" key="1">
    <source>
        <dbReference type="ARBA" id="ARBA00023002"/>
    </source>
</evidence>
<evidence type="ECO:0000259" key="2">
    <source>
        <dbReference type="Pfam" id="PF01266"/>
    </source>
</evidence>
<evidence type="ECO:0000313" key="3">
    <source>
        <dbReference type="EMBL" id="SFI37834.1"/>
    </source>
</evidence>
<dbReference type="Gene3D" id="3.30.9.10">
    <property type="entry name" value="D-Amino Acid Oxidase, subunit A, domain 2"/>
    <property type="match status" value="1"/>
</dbReference>
<dbReference type="PANTHER" id="PTHR13847:SF289">
    <property type="entry name" value="GLYCINE OXIDASE"/>
    <property type="match status" value="1"/>
</dbReference>
<proteinExistence type="predicted"/>